<evidence type="ECO:0000313" key="3">
    <source>
        <dbReference type="Proteomes" id="UP000247978"/>
    </source>
</evidence>
<dbReference type="PANTHER" id="PTHR45138">
    <property type="entry name" value="REGULATORY COMPONENTS OF SENSORY TRANSDUCTION SYSTEM"/>
    <property type="match status" value="1"/>
</dbReference>
<feature type="domain" description="GGDEF" evidence="1">
    <location>
        <begin position="496"/>
        <end position="623"/>
    </location>
</feature>
<name>A0A2V3VTV4_9BACI</name>
<dbReference type="Gene3D" id="3.30.450.40">
    <property type="match status" value="2"/>
</dbReference>
<dbReference type="PANTHER" id="PTHR45138:SF9">
    <property type="entry name" value="DIGUANYLATE CYCLASE DGCM-RELATED"/>
    <property type="match status" value="1"/>
</dbReference>
<dbReference type="InterPro" id="IPR029016">
    <property type="entry name" value="GAF-like_dom_sf"/>
</dbReference>
<keyword evidence="3" id="KW-1185">Reference proteome</keyword>
<dbReference type="FunFam" id="3.30.70.270:FF:000001">
    <property type="entry name" value="Diguanylate cyclase domain protein"/>
    <property type="match status" value="1"/>
</dbReference>
<dbReference type="InterPro" id="IPR050469">
    <property type="entry name" value="Diguanylate_Cyclase"/>
</dbReference>
<dbReference type="AlphaFoldDB" id="A0A2V3VTV4"/>
<evidence type="ECO:0000313" key="2">
    <source>
        <dbReference type="EMBL" id="PXW85342.1"/>
    </source>
</evidence>
<dbReference type="Proteomes" id="UP000247978">
    <property type="component" value="Unassembled WGS sequence"/>
</dbReference>
<dbReference type="EMBL" id="QJJQ01000011">
    <property type="protein sequence ID" value="PXW85342.1"/>
    <property type="molecule type" value="Genomic_DNA"/>
</dbReference>
<dbReference type="Gene3D" id="3.30.70.270">
    <property type="match status" value="1"/>
</dbReference>
<dbReference type="CDD" id="cd01949">
    <property type="entry name" value="GGDEF"/>
    <property type="match status" value="1"/>
</dbReference>
<dbReference type="GO" id="GO:0052621">
    <property type="term" value="F:diguanylate cyclase activity"/>
    <property type="evidence" value="ECO:0007669"/>
    <property type="project" value="TreeGrafter"/>
</dbReference>
<proteinExistence type="predicted"/>
<evidence type="ECO:0000259" key="1">
    <source>
        <dbReference type="PROSITE" id="PS50887"/>
    </source>
</evidence>
<accession>A0A2V3VTV4</accession>
<dbReference type="GO" id="GO:0043709">
    <property type="term" value="P:cell adhesion involved in single-species biofilm formation"/>
    <property type="evidence" value="ECO:0007669"/>
    <property type="project" value="TreeGrafter"/>
</dbReference>
<dbReference type="SUPFAM" id="SSF55781">
    <property type="entry name" value="GAF domain-like"/>
    <property type="match status" value="2"/>
</dbReference>
<organism evidence="2 3">
    <name type="scientific">Pseudogracilibacillus auburnensis</name>
    <dbReference type="NCBI Taxonomy" id="1494959"/>
    <lineage>
        <taxon>Bacteria</taxon>
        <taxon>Bacillati</taxon>
        <taxon>Bacillota</taxon>
        <taxon>Bacilli</taxon>
        <taxon>Bacillales</taxon>
        <taxon>Bacillaceae</taxon>
        <taxon>Pseudogracilibacillus</taxon>
    </lineage>
</organism>
<protein>
    <submittedName>
        <fullName evidence="2">Diguanylate cyclase with GAF sensor</fullName>
    </submittedName>
</protein>
<dbReference type="PROSITE" id="PS50887">
    <property type="entry name" value="GGDEF"/>
    <property type="match status" value="1"/>
</dbReference>
<dbReference type="Pfam" id="PF00990">
    <property type="entry name" value="GGDEF"/>
    <property type="match status" value="1"/>
</dbReference>
<dbReference type="SMART" id="SM00267">
    <property type="entry name" value="GGDEF"/>
    <property type="match status" value="1"/>
</dbReference>
<dbReference type="InterPro" id="IPR000160">
    <property type="entry name" value="GGDEF_dom"/>
</dbReference>
<dbReference type="GO" id="GO:0005886">
    <property type="term" value="C:plasma membrane"/>
    <property type="evidence" value="ECO:0007669"/>
    <property type="project" value="TreeGrafter"/>
</dbReference>
<comment type="caution">
    <text evidence="2">The sequence shown here is derived from an EMBL/GenBank/DDBJ whole genome shotgun (WGS) entry which is preliminary data.</text>
</comment>
<gene>
    <name evidence="2" type="ORF">DFR56_111110</name>
</gene>
<dbReference type="NCBIfam" id="TIGR00254">
    <property type="entry name" value="GGDEF"/>
    <property type="match status" value="1"/>
</dbReference>
<sequence>MMNTNRISENLKANLFELTYTIDEYTRKDMMNMLCERLKKILDASNIVFYMYNKKQLNEQITYFSSQYPVSVKTLSPSRFIAYFKEKTNITVVNEENPITQKSLDQMTFLLKVYCKENFSGFMFITFSEDQIVSLTTLEKVRIIIEQFLSILYHKRHQMFLRERNQLLFQLSTKLHSVHQTIEVLERFYETIQLIYPTFRYYLLMSQEYENETLPIKMIEYTGGATLSPGTLAFINNELQIEYNEVKKETNIYSPLSGKQGVYGVLQINIQQIVTMIDEEVNFITQFTNMVGRAIERTTLYQSSTQLVSDLQIINVASHDLNLNLDQNEITDTVKKHIFESCHPEQVGVIFFSQEREEGLESFDILDGSTEYFTTQNGIQFICHVYEKMKQDPKPILSGNFQAEGIDTLYNSIMIIPMWSSESIFGVIIVAHHIPYYFSFDKFKFIQSFVQHASLAFHNSVLKEQLKQTAITDYLTKLYSRNHLDKKIGEQMSRSGRGAFILFDVDDFKLVNDTFGHYIGDKVLIQVAEIIKLEMKQGEIAARWGGEEFAVYLPHCSLAEATERANRIREKVIKTTQPQVTLSSGVSTWTSAKKDTVEQLFIRTDEALYEAKTSGKNKVVQHK</sequence>
<reference evidence="2 3" key="1">
    <citation type="submission" date="2018-05" db="EMBL/GenBank/DDBJ databases">
        <title>Genomic Encyclopedia of Type Strains, Phase IV (KMG-IV): sequencing the most valuable type-strain genomes for metagenomic binning, comparative biology and taxonomic classification.</title>
        <authorList>
            <person name="Goeker M."/>
        </authorList>
    </citation>
    <scope>NUCLEOTIDE SEQUENCE [LARGE SCALE GENOMIC DNA]</scope>
    <source>
        <strain evidence="2 3">DSM 28556</strain>
    </source>
</reference>
<dbReference type="GO" id="GO:1902201">
    <property type="term" value="P:negative regulation of bacterial-type flagellum-dependent cell motility"/>
    <property type="evidence" value="ECO:0007669"/>
    <property type="project" value="TreeGrafter"/>
</dbReference>
<dbReference type="SUPFAM" id="SSF55073">
    <property type="entry name" value="Nucleotide cyclase"/>
    <property type="match status" value="1"/>
</dbReference>
<dbReference type="InterPro" id="IPR043128">
    <property type="entry name" value="Rev_trsase/Diguanyl_cyclase"/>
</dbReference>
<dbReference type="InterPro" id="IPR029787">
    <property type="entry name" value="Nucleotide_cyclase"/>
</dbReference>